<sequence>KMLLLTLLSLAILSDGCDPGKHSSIHAHRSGDEYMINQTLLEVHEMISNWLNDTEITLLLRTICDHSFQHYSLREIDGQRFITDPSPGDRLVVSSADELWEENLRNLCHEYLDEIQELQLYESWKGWCDENEHLPDLENVLCRNEINNLRDCRGINDIPKRQATSKFFGARVKVLAEYNNCR</sequence>
<feature type="non-terminal residue" evidence="2">
    <location>
        <position position="1"/>
    </location>
</feature>
<proteinExistence type="predicted"/>
<accession>A0A026W7K0</accession>
<feature type="chain" id="PRO_5001541236" evidence="1">
    <location>
        <begin position="20"/>
        <end position="182"/>
    </location>
</feature>
<organism evidence="2 3">
    <name type="scientific">Ooceraea biroi</name>
    <name type="common">Clonal raider ant</name>
    <name type="synonym">Cerapachys biroi</name>
    <dbReference type="NCBI Taxonomy" id="2015173"/>
    <lineage>
        <taxon>Eukaryota</taxon>
        <taxon>Metazoa</taxon>
        <taxon>Ecdysozoa</taxon>
        <taxon>Arthropoda</taxon>
        <taxon>Hexapoda</taxon>
        <taxon>Insecta</taxon>
        <taxon>Pterygota</taxon>
        <taxon>Neoptera</taxon>
        <taxon>Endopterygota</taxon>
        <taxon>Hymenoptera</taxon>
        <taxon>Apocrita</taxon>
        <taxon>Aculeata</taxon>
        <taxon>Formicoidea</taxon>
        <taxon>Formicidae</taxon>
        <taxon>Dorylinae</taxon>
        <taxon>Ooceraea</taxon>
    </lineage>
</organism>
<dbReference type="EMBL" id="KK107419">
    <property type="protein sequence ID" value="EZA51014.1"/>
    <property type="molecule type" value="Genomic_DNA"/>
</dbReference>
<evidence type="ECO:0000313" key="3">
    <source>
        <dbReference type="Proteomes" id="UP000053097"/>
    </source>
</evidence>
<evidence type="ECO:0000313" key="2">
    <source>
        <dbReference type="EMBL" id="EZA51014.1"/>
    </source>
</evidence>
<keyword evidence="1" id="KW-0732">Signal</keyword>
<keyword evidence="3" id="KW-1185">Reference proteome</keyword>
<protein>
    <submittedName>
        <fullName evidence="2">Uncharacterized protein</fullName>
    </submittedName>
</protein>
<name>A0A026W7K0_OOCBI</name>
<gene>
    <name evidence="2" type="ORF">X777_10302</name>
</gene>
<dbReference type="OMA" id="HEMISNW"/>
<reference evidence="2 3" key="1">
    <citation type="journal article" date="2014" name="Curr. Biol.">
        <title>The genome of the clonal raider ant Cerapachys biroi.</title>
        <authorList>
            <person name="Oxley P.R."/>
            <person name="Ji L."/>
            <person name="Fetter-Pruneda I."/>
            <person name="McKenzie S.K."/>
            <person name="Li C."/>
            <person name="Hu H."/>
            <person name="Zhang G."/>
            <person name="Kronauer D.J."/>
        </authorList>
    </citation>
    <scope>NUCLEOTIDE SEQUENCE [LARGE SCALE GENOMIC DNA]</scope>
</reference>
<feature type="signal peptide" evidence="1">
    <location>
        <begin position="1"/>
        <end position="19"/>
    </location>
</feature>
<evidence type="ECO:0000256" key="1">
    <source>
        <dbReference type="SAM" id="SignalP"/>
    </source>
</evidence>
<dbReference type="OrthoDB" id="448621at2759"/>
<dbReference type="AlphaFoldDB" id="A0A026W7K0"/>
<dbReference type="Proteomes" id="UP000053097">
    <property type="component" value="Unassembled WGS sequence"/>
</dbReference>